<dbReference type="Proteomes" id="UP000054740">
    <property type="component" value="Unassembled WGS sequence"/>
</dbReference>
<dbReference type="AlphaFoldDB" id="A0A158JVL3"/>
<protein>
    <submittedName>
        <fullName evidence="1">Uncharacterized protein</fullName>
    </submittedName>
</protein>
<reference evidence="2" key="1">
    <citation type="submission" date="2016-01" db="EMBL/GenBank/DDBJ databases">
        <authorList>
            <person name="Peeters C."/>
        </authorList>
    </citation>
    <scope>NUCLEOTIDE SEQUENCE [LARGE SCALE GENOMIC DNA]</scope>
</reference>
<dbReference type="AntiFam" id="ANF00178">
    <property type="entry name" value="Shadow ORF (opposite dhbF)"/>
</dbReference>
<gene>
    <name evidence="1" type="ORF">AWB70_07583</name>
</gene>
<accession>A0A158JVL3</accession>
<dbReference type="EMBL" id="FCNY02000058">
    <property type="protein sequence ID" value="SAL72856.1"/>
    <property type="molecule type" value="Genomic_DNA"/>
</dbReference>
<name>A0A158JVL3_CABCO</name>
<keyword evidence="2" id="KW-1185">Reference proteome</keyword>
<evidence type="ECO:0000313" key="2">
    <source>
        <dbReference type="Proteomes" id="UP000054740"/>
    </source>
</evidence>
<organism evidence="1 2">
    <name type="scientific">Caballeronia cordobensis</name>
    <name type="common">Burkholderia cordobensis</name>
    <dbReference type="NCBI Taxonomy" id="1353886"/>
    <lineage>
        <taxon>Bacteria</taxon>
        <taxon>Pseudomonadati</taxon>
        <taxon>Pseudomonadota</taxon>
        <taxon>Betaproteobacteria</taxon>
        <taxon>Burkholderiales</taxon>
        <taxon>Burkholderiaceae</taxon>
        <taxon>Caballeronia</taxon>
    </lineage>
</organism>
<proteinExistence type="predicted"/>
<sequence>MPCAGDDYRFAHRRMRDELRFDLAEFDTEAANLDLMIVAAEELDIAIGAIAGEVAGAVHARACYEGAGDEPLRSKRSAPQIPFCKARTADIKFTRHANRQGAQVFIEHVGLRVGERLSDGNRHAVGDGFVQRMSQHAHGRFGRAVVIEDAHAGLECLQRQNPVGSRCFAAKHEQLRRQCGRRFERDVHERAQMTRHDLQNADIALTHVLPEQVAIGRALVRQHMQFMTCRQCTEQDRIAEIGGNGRSERHFALRRHVHFCEHAAQIVAKVPVTENDTLGLAGRAGGIDHISRAPRMRFDRRCSGGAGVDQHRVGIDADDGNVLRNI</sequence>
<evidence type="ECO:0000313" key="1">
    <source>
        <dbReference type="EMBL" id="SAL72856.1"/>
    </source>
</evidence>